<proteinExistence type="inferred from homology"/>
<evidence type="ECO:0000259" key="7">
    <source>
        <dbReference type="Pfam" id="PF05198"/>
    </source>
</evidence>
<feature type="region of interest" description="Disordered" evidence="5">
    <location>
        <begin position="84"/>
        <end position="103"/>
    </location>
</feature>
<comment type="caution">
    <text evidence="8">The sequence shown here is derived from an EMBL/GenBank/DDBJ whole genome shotgun (WGS) entry which is preliminary data.</text>
</comment>
<feature type="domain" description="Translation initiation factor 3 N-terminal" evidence="7">
    <location>
        <begin position="19"/>
        <end position="88"/>
    </location>
</feature>
<dbReference type="GO" id="GO:0043022">
    <property type="term" value="F:ribosome binding"/>
    <property type="evidence" value="ECO:0007669"/>
    <property type="project" value="TreeGrafter"/>
</dbReference>
<dbReference type="GO" id="GO:0005737">
    <property type="term" value="C:cytoplasm"/>
    <property type="evidence" value="ECO:0007669"/>
    <property type="project" value="UniProtKB-ARBA"/>
</dbReference>
<dbReference type="InterPro" id="IPR019814">
    <property type="entry name" value="Translation_initiation_fac_3_N"/>
</dbReference>
<dbReference type="InterPro" id="IPR036787">
    <property type="entry name" value="T_IF-3_N_sf"/>
</dbReference>
<evidence type="ECO:0000259" key="6">
    <source>
        <dbReference type="Pfam" id="PF00707"/>
    </source>
</evidence>
<dbReference type="AlphaFoldDB" id="A0A2H0UQ85"/>
<dbReference type="GO" id="GO:0032790">
    <property type="term" value="P:ribosome disassembly"/>
    <property type="evidence" value="ECO:0007669"/>
    <property type="project" value="TreeGrafter"/>
</dbReference>
<evidence type="ECO:0000256" key="3">
    <source>
        <dbReference type="ARBA" id="ARBA00022917"/>
    </source>
</evidence>
<reference evidence="9" key="1">
    <citation type="submission" date="2017-09" db="EMBL/GenBank/DDBJ databases">
        <title>Depth-based differentiation of microbial function through sediment-hosted aquifers and enrichment of novel symbionts in the deep terrestrial subsurface.</title>
        <authorList>
            <person name="Probst A.J."/>
            <person name="Ladd B."/>
            <person name="Jarett J.K."/>
            <person name="Geller-Mcgrath D.E."/>
            <person name="Sieber C.M.K."/>
            <person name="Emerson J.B."/>
            <person name="Anantharaman K."/>
            <person name="Thomas B.C."/>
            <person name="Malmstrom R."/>
            <person name="Stieglmeier M."/>
            <person name="Klingl A."/>
            <person name="Woyke T."/>
            <person name="Ryan C.M."/>
            <person name="Banfield J.F."/>
        </authorList>
    </citation>
    <scope>NUCLEOTIDE SEQUENCE [LARGE SCALE GENOMIC DNA]</scope>
</reference>
<organism evidence="8 9">
    <name type="scientific">Candidatus Harrisonbacteria bacterium CG10_big_fil_rev_8_21_14_0_10_44_23</name>
    <dbReference type="NCBI Taxonomy" id="1974585"/>
    <lineage>
        <taxon>Bacteria</taxon>
        <taxon>Candidatus Harrisoniibacteriota</taxon>
    </lineage>
</organism>
<dbReference type="NCBIfam" id="TIGR00168">
    <property type="entry name" value="infC"/>
    <property type="match status" value="1"/>
</dbReference>
<dbReference type="InterPro" id="IPR036788">
    <property type="entry name" value="T_IF-3_C_sf"/>
</dbReference>
<dbReference type="InterPro" id="IPR019815">
    <property type="entry name" value="Translation_initiation_fac_3_C"/>
</dbReference>
<accession>A0A2H0UQ85</accession>
<dbReference type="PANTHER" id="PTHR10938">
    <property type="entry name" value="TRANSLATION INITIATION FACTOR IF-3"/>
    <property type="match status" value="1"/>
</dbReference>
<name>A0A2H0UQ85_9BACT</name>
<feature type="domain" description="Translation initiation factor 3 C-terminal" evidence="6">
    <location>
        <begin position="98"/>
        <end position="157"/>
    </location>
</feature>
<comment type="similarity">
    <text evidence="1">Belongs to the IF-3 family.</text>
</comment>
<dbReference type="Pfam" id="PF00707">
    <property type="entry name" value="IF3_C"/>
    <property type="match status" value="1"/>
</dbReference>
<dbReference type="EMBL" id="PFBB01000014">
    <property type="protein sequence ID" value="PIR88599.1"/>
    <property type="molecule type" value="Genomic_DNA"/>
</dbReference>
<dbReference type="Gene3D" id="3.30.110.10">
    <property type="entry name" value="Translation initiation factor 3 (IF-3), C-terminal domain"/>
    <property type="match status" value="1"/>
</dbReference>
<evidence type="ECO:0000256" key="2">
    <source>
        <dbReference type="ARBA" id="ARBA00022540"/>
    </source>
</evidence>
<dbReference type="PANTHER" id="PTHR10938:SF0">
    <property type="entry name" value="TRANSLATION INITIATION FACTOR IF-3, MITOCHONDRIAL"/>
    <property type="match status" value="1"/>
</dbReference>
<dbReference type="InterPro" id="IPR001288">
    <property type="entry name" value="Translation_initiation_fac_3"/>
</dbReference>
<gene>
    <name evidence="8" type="primary">infC</name>
    <name evidence="8" type="ORF">COU09_01280</name>
</gene>
<protein>
    <recommendedName>
        <fullName evidence="4">Translation initiation factor IF-3</fullName>
    </recommendedName>
</protein>
<dbReference type="Gene3D" id="3.10.20.80">
    <property type="entry name" value="Translation initiation factor 3 (IF-3), N-terminal domain"/>
    <property type="match status" value="1"/>
</dbReference>
<evidence type="ECO:0000313" key="8">
    <source>
        <dbReference type="EMBL" id="PIR88599.1"/>
    </source>
</evidence>
<sequence length="181" mass="20493">MRRGPRKFAKPKPTINSVINDQIRIEELMVVGSDNENLGLLSREAALAKAKEAGLDLVLIAAQAKPPVAKIISFDKWRYQEEKKIKKQRSQQKSSGQKQVQISVRAQQHDLETKVKRADKFLAEGNRVEILMRLRGRENKNMDFARNKLEEFLTLINPDHTVLSRGRGSRGGINAVVAIKK</sequence>
<keyword evidence="3" id="KW-0648">Protein biosynthesis</keyword>
<evidence type="ECO:0000256" key="1">
    <source>
        <dbReference type="ARBA" id="ARBA00005439"/>
    </source>
</evidence>
<dbReference type="GO" id="GO:0003743">
    <property type="term" value="F:translation initiation factor activity"/>
    <property type="evidence" value="ECO:0007669"/>
    <property type="project" value="UniProtKB-UniRule"/>
</dbReference>
<evidence type="ECO:0000256" key="4">
    <source>
        <dbReference type="NCBIfam" id="TIGR00168"/>
    </source>
</evidence>
<keyword evidence="2 8" id="KW-0396">Initiation factor</keyword>
<dbReference type="SUPFAM" id="SSF54364">
    <property type="entry name" value="Translation initiation factor IF3, N-terminal domain"/>
    <property type="match status" value="1"/>
</dbReference>
<dbReference type="Proteomes" id="UP000229615">
    <property type="component" value="Unassembled WGS sequence"/>
</dbReference>
<evidence type="ECO:0000313" key="9">
    <source>
        <dbReference type="Proteomes" id="UP000229615"/>
    </source>
</evidence>
<evidence type="ECO:0000256" key="5">
    <source>
        <dbReference type="SAM" id="MobiDB-lite"/>
    </source>
</evidence>
<dbReference type="SUPFAM" id="SSF55200">
    <property type="entry name" value="Translation initiation factor IF3, C-terminal domain"/>
    <property type="match status" value="1"/>
</dbReference>
<dbReference type="Pfam" id="PF05198">
    <property type="entry name" value="IF3_N"/>
    <property type="match status" value="1"/>
</dbReference>
<feature type="compositionally biased region" description="Low complexity" evidence="5">
    <location>
        <begin position="91"/>
        <end position="103"/>
    </location>
</feature>